<proteinExistence type="predicted"/>
<comment type="caution">
    <text evidence="1">The sequence shown here is derived from an EMBL/GenBank/DDBJ whole genome shotgun (WGS) entry which is preliminary data.</text>
</comment>
<evidence type="ECO:0000313" key="1">
    <source>
        <dbReference type="EMBL" id="MBZ3926180.1"/>
    </source>
</evidence>
<dbReference type="RefSeq" id="WP_089113682.1">
    <property type="nucleotide sequence ID" value="NZ_LOKL01000153.1"/>
</dbReference>
<sequence length="327" mass="35905">MSNWIDLSEHGLVLLWRLKPGSSHVRQLILQPLADANIPPEVGELGFLPEGPQFVRDSSVLIPTEFLRLFPKGKLVDVPQDFFQPRMASNIVRLNGRGAPLSSPPLSSRHAGTDVGLMRWALTPLPRFIREARTLIEDGASIVAYGGTERLTRLRGTSVALKTSMHALAVRAARDAGAQLPFQVLVDYPEHVYFGGGRRIHVAYLASRLIARLAVAERLVRGARATGLSSRPGQPNLVLNIARDHDRSELVFVQEPLGSVGNAGVAAGFVIARSRLHLAWTRQFHQRGFDPLLAALFMSSLLSSGYDAELVQWRRPDRGEERSTAAA</sequence>
<evidence type="ECO:0000313" key="2">
    <source>
        <dbReference type="Proteomes" id="UP000825388"/>
    </source>
</evidence>
<dbReference type="Proteomes" id="UP000825388">
    <property type="component" value="Unassembled WGS sequence"/>
</dbReference>
<name>A0AAW4RPA7_XANCI</name>
<gene>
    <name evidence="1" type="ORF">Xseb_19130</name>
</gene>
<reference evidence="1" key="1">
    <citation type="submission" date="2015-12" db="EMBL/GenBank/DDBJ databases">
        <authorList>
            <person name="Bansal K."/>
            <person name="Midha S."/>
            <person name="Patil P.B."/>
        </authorList>
    </citation>
    <scope>NUCLEOTIDE SEQUENCE</scope>
    <source>
        <strain evidence="1">LMG867</strain>
    </source>
</reference>
<accession>A0AAW4RPA7</accession>
<dbReference type="AlphaFoldDB" id="A0AAW4RPA7"/>
<dbReference type="EMBL" id="LOKL01000153">
    <property type="protein sequence ID" value="MBZ3926180.1"/>
    <property type="molecule type" value="Genomic_DNA"/>
</dbReference>
<protein>
    <submittedName>
        <fullName evidence="1">Uncharacterized protein</fullName>
    </submittedName>
</protein>
<organism evidence="1 2">
    <name type="scientific">Xanthomonas citri pv. sesbaniae</name>
    <dbReference type="NCBI Taxonomy" id="473425"/>
    <lineage>
        <taxon>Bacteria</taxon>
        <taxon>Pseudomonadati</taxon>
        <taxon>Pseudomonadota</taxon>
        <taxon>Gammaproteobacteria</taxon>
        <taxon>Lysobacterales</taxon>
        <taxon>Lysobacteraceae</taxon>
        <taxon>Xanthomonas</taxon>
    </lineage>
</organism>